<dbReference type="KEGG" id="lfc:LFE_0647"/>
<dbReference type="STRING" id="1162668.LFE_0647"/>
<dbReference type="Proteomes" id="UP000007382">
    <property type="component" value="Chromosome"/>
</dbReference>
<evidence type="ECO:0000256" key="10">
    <source>
        <dbReference type="RuleBase" id="RU003960"/>
    </source>
</evidence>
<dbReference type="InterPro" id="IPR000878">
    <property type="entry name" value="4pyrrol_Mease"/>
</dbReference>
<dbReference type="PROSITE" id="PS00840">
    <property type="entry name" value="SUMT_2"/>
    <property type="match status" value="1"/>
</dbReference>
<evidence type="ECO:0000256" key="5">
    <source>
        <dbReference type="ARBA" id="ARBA00022679"/>
    </source>
</evidence>
<accession>I0IM63</accession>
<dbReference type="GO" id="GO:0004852">
    <property type="term" value="F:uroporphyrinogen-III synthase activity"/>
    <property type="evidence" value="ECO:0007669"/>
    <property type="project" value="InterPro"/>
</dbReference>
<dbReference type="SUPFAM" id="SSF69618">
    <property type="entry name" value="HemD-like"/>
    <property type="match status" value="1"/>
</dbReference>
<dbReference type="NCBIfam" id="NF004790">
    <property type="entry name" value="PRK06136.1"/>
    <property type="match status" value="1"/>
</dbReference>
<dbReference type="EMBL" id="AP012342">
    <property type="protein sequence ID" value="BAM06362.1"/>
    <property type="molecule type" value="Genomic_DNA"/>
</dbReference>
<reference evidence="13 14" key="1">
    <citation type="journal article" date="2012" name="J. Bacteriol.">
        <title>Complete Genome Sequence of Leptospirillum ferrooxidans Strain C2-3, Isolated from a Fresh Volcanic Ash Deposit on the Island of Miyake, Japan.</title>
        <authorList>
            <person name="Fujimura R."/>
            <person name="Sato Y."/>
            <person name="Nishizawa T."/>
            <person name="Oshima K."/>
            <person name="Kim S.-W."/>
            <person name="Hattori M."/>
            <person name="Kamijo T."/>
            <person name="Ohta H."/>
        </authorList>
    </citation>
    <scope>NUCLEOTIDE SEQUENCE [LARGE SCALE GENOMIC DNA]</scope>
    <source>
        <strain evidence="13 14">C2-3</strain>
    </source>
</reference>
<evidence type="ECO:0000256" key="8">
    <source>
        <dbReference type="ARBA" id="ARBA00025705"/>
    </source>
</evidence>
<keyword evidence="3" id="KW-0169">Cobalamin biosynthesis</keyword>
<reference evidence="14" key="2">
    <citation type="submission" date="2012-03" db="EMBL/GenBank/DDBJ databases">
        <title>The complete genome sequence of the pioneer microbe on fresh volcanic deposit, Leptospirillum ferrooxidans strain C2-3.</title>
        <authorList>
            <person name="Fujimura R."/>
            <person name="Sato Y."/>
            <person name="Nishizawa T."/>
            <person name="Nanba K."/>
            <person name="Oshima K."/>
            <person name="Hattori M."/>
            <person name="Kamijo T."/>
            <person name="Ohta H."/>
        </authorList>
    </citation>
    <scope>NUCLEOTIDE SEQUENCE [LARGE SCALE GENOMIC DNA]</scope>
    <source>
        <strain evidence="14">C2-3</strain>
    </source>
</reference>
<dbReference type="NCBIfam" id="TIGR01469">
    <property type="entry name" value="cobA_cysG_Cterm"/>
    <property type="match status" value="1"/>
</dbReference>
<evidence type="ECO:0000256" key="1">
    <source>
        <dbReference type="ARBA" id="ARBA00005879"/>
    </source>
</evidence>
<dbReference type="Gene3D" id="3.30.950.10">
    <property type="entry name" value="Methyltransferase, Cobalt-precorrin-4 Transmethylase, Domain 2"/>
    <property type="match status" value="1"/>
</dbReference>
<keyword evidence="6" id="KW-0949">S-adenosyl-L-methionine</keyword>
<gene>
    <name evidence="13" type="ordered locus">LFE_0647</name>
</gene>
<dbReference type="GO" id="GO:0019354">
    <property type="term" value="P:siroheme biosynthetic process"/>
    <property type="evidence" value="ECO:0007669"/>
    <property type="project" value="InterPro"/>
</dbReference>
<evidence type="ECO:0000256" key="3">
    <source>
        <dbReference type="ARBA" id="ARBA00022573"/>
    </source>
</evidence>
<dbReference type="PANTHER" id="PTHR45790:SF3">
    <property type="entry name" value="S-ADENOSYL-L-METHIONINE-DEPENDENT UROPORPHYRINOGEN III METHYLTRANSFERASE, CHLOROPLASTIC"/>
    <property type="match status" value="1"/>
</dbReference>
<name>I0IM63_LEPFC</name>
<dbReference type="InterPro" id="IPR014776">
    <property type="entry name" value="4pyrrole_Mease_sub2"/>
</dbReference>
<dbReference type="InterPro" id="IPR003043">
    <property type="entry name" value="Uropor_MeTrfase_CS"/>
</dbReference>
<evidence type="ECO:0000256" key="4">
    <source>
        <dbReference type="ARBA" id="ARBA00022603"/>
    </source>
</evidence>
<keyword evidence="14" id="KW-1185">Reference proteome</keyword>
<dbReference type="CDD" id="cd06578">
    <property type="entry name" value="HemD"/>
    <property type="match status" value="1"/>
</dbReference>
<dbReference type="GO" id="GO:0004851">
    <property type="term" value="F:uroporphyrin-III C-methyltransferase activity"/>
    <property type="evidence" value="ECO:0007669"/>
    <property type="project" value="UniProtKB-EC"/>
</dbReference>
<dbReference type="InterPro" id="IPR036108">
    <property type="entry name" value="4pyrrol_syn_uPrphyn_synt_sf"/>
</dbReference>
<dbReference type="EC" id="2.1.1.107" evidence="2"/>
<evidence type="ECO:0000259" key="11">
    <source>
        <dbReference type="Pfam" id="PF00590"/>
    </source>
</evidence>
<dbReference type="Gene3D" id="3.40.50.10090">
    <property type="match status" value="2"/>
</dbReference>
<evidence type="ECO:0000259" key="12">
    <source>
        <dbReference type="Pfam" id="PF02602"/>
    </source>
</evidence>
<dbReference type="HOGENOM" id="CLU_011276_6_0_0"/>
<sequence length="518" mass="56401">MDSNTSEKKIGTVYLVGAGPGDPELLTLKGKKALETAQVVLYDHLSSLDLLDLVPDSAEFIDVGKERGHPKLGQREIEELMIDRAKRGLTVIRLKGGDPLVFGRGGEEGQALEQSGIPYVIVPGVTSAISVPAYAGVPVSHRETNSRISILTGHGNPDRMTKEEIASLAIPMQTVIVMMGVEHLQSLAQKIISAGRDQNTPVMIIRWGTTSQQTSWDTTLGEIAAHALAPPVKPPAVVVIGESAGKNVRLSWTQHLPLAHKTVLITRERDQASFLKNSLTSLGAEVLVCPTISIDQPDDWSPADHAIKALEQWNWIMFLSPNGVRGFFTRFLSLGRDLRELYTKKLFSLGPQTTKALSDWGITPDLVSGESHGEGVIRSMQNVLKQGEQVLLVRGDRGDKSIPEGLTRSGGEVSVISCYVNRLPKLLPHVEDRISARILEGTIDAMVFYSPSAVTNLLSLFPRLANSIRSVPACAIGPTTRKALESEHFSRIHVSDDTSVETMVQTIQQSLNTKQQHP</sequence>
<dbReference type="Pfam" id="PF02602">
    <property type="entry name" value="HEM4"/>
    <property type="match status" value="1"/>
</dbReference>
<evidence type="ECO:0000256" key="6">
    <source>
        <dbReference type="ARBA" id="ARBA00022691"/>
    </source>
</evidence>
<comment type="pathway">
    <text evidence="9">Cofactor biosynthesis; adenosylcobalamin biosynthesis; precorrin-2 from uroporphyrinogen III: step 1/1.</text>
</comment>
<dbReference type="FunFam" id="3.30.950.10:FF:000001">
    <property type="entry name" value="Siroheme synthase"/>
    <property type="match status" value="1"/>
</dbReference>
<dbReference type="Pfam" id="PF00590">
    <property type="entry name" value="TP_methylase"/>
    <property type="match status" value="1"/>
</dbReference>
<dbReference type="InterPro" id="IPR035996">
    <property type="entry name" value="4pyrrol_Methylase_sf"/>
</dbReference>
<evidence type="ECO:0000256" key="9">
    <source>
        <dbReference type="ARBA" id="ARBA00060548"/>
    </source>
</evidence>
<evidence type="ECO:0000313" key="14">
    <source>
        <dbReference type="Proteomes" id="UP000007382"/>
    </source>
</evidence>
<proteinExistence type="inferred from homology"/>
<evidence type="ECO:0000256" key="2">
    <source>
        <dbReference type="ARBA" id="ARBA00012162"/>
    </source>
</evidence>
<keyword evidence="4 10" id="KW-0489">Methyltransferase</keyword>
<comment type="similarity">
    <text evidence="1 10">Belongs to the precorrin methyltransferase family.</text>
</comment>
<evidence type="ECO:0000256" key="7">
    <source>
        <dbReference type="ARBA" id="ARBA00023244"/>
    </source>
</evidence>
<dbReference type="AlphaFoldDB" id="I0IM63"/>
<dbReference type="PROSITE" id="PS00839">
    <property type="entry name" value="SUMT_1"/>
    <property type="match status" value="1"/>
</dbReference>
<dbReference type="Gene3D" id="3.40.1010.10">
    <property type="entry name" value="Cobalt-precorrin-4 Transmethylase, Domain 1"/>
    <property type="match status" value="1"/>
</dbReference>
<dbReference type="SUPFAM" id="SSF53790">
    <property type="entry name" value="Tetrapyrrole methylase"/>
    <property type="match status" value="1"/>
</dbReference>
<dbReference type="InterPro" id="IPR006366">
    <property type="entry name" value="CobA/CysG_C"/>
</dbReference>
<dbReference type="CDD" id="cd11642">
    <property type="entry name" value="SUMT"/>
    <property type="match status" value="1"/>
</dbReference>
<dbReference type="InterPro" id="IPR050161">
    <property type="entry name" value="Siro_Cobalamin_biosynth"/>
</dbReference>
<dbReference type="InterPro" id="IPR014777">
    <property type="entry name" value="4pyrrole_Mease_sub1"/>
</dbReference>
<dbReference type="RefSeq" id="WP_014448854.1">
    <property type="nucleotide sequence ID" value="NC_017094.1"/>
</dbReference>
<keyword evidence="5 10" id="KW-0808">Transferase</keyword>
<protein>
    <recommendedName>
        <fullName evidence="2">uroporphyrinogen-III C-methyltransferase</fullName>
        <ecNumber evidence="2">2.1.1.107</ecNumber>
    </recommendedName>
</protein>
<dbReference type="FunFam" id="3.40.1010.10:FF:000001">
    <property type="entry name" value="Siroheme synthase"/>
    <property type="match status" value="1"/>
</dbReference>
<dbReference type="eggNOG" id="COG0007">
    <property type="taxonomic scope" value="Bacteria"/>
</dbReference>
<feature type="domain" description="Tetrapyrrole methylase" evidence="11">
    <location>
        <begin position="12"/>
        <end position="224"/>
    </location>
</feature>
<dbReference type="GO" id="GO:0009236">
    <property type="term" value="P:cobalamin biosynthetic process"/>
    <property type="evidence" value="ECO:0007669"/>
    <property type="project" value="UniProtKB-KW"/>
</dbReference>
<dbReference type="PATRIC" id="fig|1162668.3.peg.753"/>
<comment type="pathway">
    <text evidence="8">Porphyrin-containing compound metabolism; siroheme biosynthesis; precorrin-2 from uroporphyrinogen III: step 1/1.</text>
</comment>
<evidence type="ECO:0000313" key="13">
    <source>
        <dbReference type="EMBL" id="BAM06362.1"/>
    </source>
</evidence>
<keyword evidence="7" id="KW-0627">Porphyrin biosynthesis</keyword>
<organism evidence="13 14">
    <name type="scientific">Leptospirillum ferrooxidans (strain C2-3)</name>
    <dbReference type="NCBI Taxonomy" id="1162668"/>
    <lineage>
        <taxon>Bacteria</taxon>
        <taxon>Pseudomonadati</taxon>
        <taxon>Nitrospirota</taxon>
        <taxon>Nitrospiria</taxon>
        <taxon>Nitrospirales</taxon>
        <taxon>Nitrospiraceae</taxon>
        <taxon>Leptospirillum</taxon>
    </lineage>
</organism>
<dbReference type="PANTHER" id="PTHR45790">
    <property type="entry name" value="SIROHEME SYNTHASE-RELATED"/>
    <property type="match status" value="1"/>
</dbReference>
<dbReference type="OrthoDB" id="9815856at2"/>
<feature type="domain" description="Tetrapyrrole biosynthesis uroporphyrinogen III synthase" evidence="12">
    <location>
        <begin position="276"/>
        <end position="505"/>
    </location>
</feature>
<dbReference type="eggNOG" id="COG1587">
    <property type="taxonomic scope" value="Bacteria"/>
</dbReference>
<dbReference type="InterPro" id="IPR003754">
    <property type="entry name" value="4pyrrol_synth_uPrphyn_synth"/>
</dbReference>
<dbReference type="GO" id="GO:0032259">
    <property type="term" value="P:methylation"/>
    <property type="evidence" value="ECO:0007669"/>
    <property type="project" value="UniProtKB-KW"/>
</dbReference>